<proteinExistence type="predicted"/>
<keyword evidence="3" id="KW-1185">Reference proteome</keyword>
<name>A2DQZ5_TRIV3</name>
<dbReference type="VEuPathDB" id="TrichDB:TVAGG3_0694220"/>
<protein>
    <submittedName>
        <fullName evidence="2">Uncharacterized protein</fullName>
    </submittedName>
</protein>
<reference evidence="2" key="1">
    <citation type="submission" date="2006-10" db="EMBL/GenBank/DDBJ databases">
        <authorList>
            <person name="Amadeo P."/>
            <person name="Zhao Q."/>
            <person name="Wortman J."/>
            <person name="Fraser-Liggett C."/>
            <person name="Carlton J."/>
        </authorList>
    </citation>
    <scope>NUCLEOTIDE SEQUENCE</scope>
    <source>
        <strain evidence="2">G3</strain>
    </source>
</reference>
<dbReference type="InParanoid" id="A2DQZ5"/>
<dbReference type="VEuPathDB" id="TrichDB:TVAG_303130"/>
<evidence type="ECO:0000256" key="1">
    <source>
        <dbReference type="SAM" id="MobiDB-lite"/>
    </source>
</evidence>
<dbReference type="OrthoDB" id="10655448at2759"/>
<feature type="region of interest" description="Disordered" evidence="1">
    <location>
        <begin position="52"/>
        <end position="72"/>
    </location>
</feature>
<evidence type="ECO:0000313" key="2">
    <source>
        <dbReference type="EMBL" id="EAY17094.1"/>
    </source>
</evidence>
<reference evidence="2" key="2">
    <citation type="journal article" date="2007" name="Science">
        <title>Draft genome sequence of the sexually transmitted pathogen Trichomonas vaginalis.</title>
        <authorList>
            <person name="Carlton J.M."/>
            <person name="Hirt R.P."/>
            <person name="Silva J.C."/>
            <person name="Delcher A.L."/>
            <person name="Schatz M."/>
            <person name="Zhao Q."/>
            <person name="Wortman J.R."/>
            <person name="Bidwell S.L."/>
            <person name="Alsmark U.C.M."/>
            <person name="Besteiro S."/>
            <person name="Sicheritz-Ponten T."/>
            <person name="Noel C.J."/>
            <person name="Dacks J.B."/>
            <person name="Foster P.G."/>
            <person name="Simillion C."/>
            <person name="Van de Peer Y."/>
            <person name="Miranda-Saavedra D."/>
            <person name="Barton G.J."/>
            <person name="Westrop G.D."/>
            <person name="Mueller S."/>
            <person name="Dessi D."/>
            <person name="Fiori P.L."/>
            <person name="Ren Q."/>
            <person name="Paulsen I."/>
            <person name="Zhang H."/>
            <person name="Bastida-Corcuera F.D."/>
            <person name="Simoes-Barbosa A."/>
            <person name="Brown M.T."/>
            <person name="Hayes R.D."/>
            <person name="Mukherjee M."/>
            <person name="Okumura C.Y."/>
            <person name="Schneider R."/>
            <person name="Smith A.J."/>
            <person name="Vanacova S."/>
            <person name="Villalvazo M."/>
            <person name="Haas B.J."/>
            <person name="Pertea M."/>
            <person name="Feldblyum T.V."/>
            <person name="Utterback T.R."/>
            <person name="Shu C.L."/>
            <person name="Osoegawa K."/>
            <person name="de Jong P.J."/>
            <person name="Hrdy I."/>
            <person name="Horvathova L."/>
            <person name="Zubacova Z."/>
            <person name="Dolezal P."/>
            <person name="Malik S.B."/>
            <person name="Logsdon J.M. Jr."/>
            <person name="Henze K."/>
            <person name="Gupta A."/>
            <person name="Wang C.C."/>
            <person name="Dunne R.L."/>
            <person name="Upcroft J.A."/>
            <person name="Upcroft P."/>
            <person name="White O."/>
            <person name="Salzberg S.L."/>
            <person name="Tang P."/>
            <person name="Chiu C.-H."/>
            <person name="Lee Y.-S."/>
            <person name="Embley T.M."/>
            <person name="Coombs G.H."/>
            <person name="Mottram J.C."/>
            <person name="Tachezy J."/>
            <person name="Fraser-Liggett C.M."/>
            <person name="Johnson P.J."/>
        </authorList>
    </citation>
    <scope>NUCLEOTIDE SEQUENCE [LARGE SCALE GENOMIC DNA]</scope>
    <source>
        <strain evidence="2">G3</strain>
    </source>
</reference>
<accession>A2DQZ5</accession>
<dbReference type="EMBL" id="DS113234">
    <property type="protein sequence ID" value="EAY17094.1"/>
    <property type="molecule type" value="Genomic_DNA"/>
</dbReference>
<organism evidence="2 3">
    <name type="scientific">Trichomonas vaginalis (strain ATCC PRA-98 / G3)</name>
    <dbReference type="NCBI Taxonomy" id="412133"/>
    <lineage>
        <taxon>Eukaryota</taxon>
        <taxon>Metamonada</taxon>
        <taxon>Parabasalia</taxon>
        <taxon>Trichomonadida</taxon>
        <taxon>Trichomonadidae</taxon>
        <taxon>Trichomonas</taxon>
    </lineage>
</organism>
<evidence type="ECO:0000313" key="3">
    <source>
        <dbReference type="Proteomes" id="UP000001542"/>
    </source>
</evidence>
<dbReference type="KEGG" id="tva:4775112"/>
<dbReference type="RefSeq" id="XP_001329317.1">
    <property type="nucleotide sequence ID" value="XM_001329282.1"/>
</dbReference>
<gene>
    <name evidence="2" type="ORF">TVAG_303130</name>
</gene>
<dbReference type="Proteomes" id="UP000001542">
    <property type="component" value="Unassembled WGS sequence"/>
</dbReference>
<sequence length="664" mass="75970">MSVPFFLNPGAKPQEKPKTITVVRRIVAQPIESIKPPSQQVSVTVIRKFAPPPPAEPVSKPPPTPPKEQASYPSKLSDILAFCILSKILLTKNEIEKLNGIFSKLIIHSTPAQILTMKVNQIVDKTEVLRKIWQIIINKESSVVDDLYSQTKALINVFLSNNIPEDVIINHFSYIMLSIKPRFSFVHIFSAIVQNQSINIKATDLSKILSLTKGIIKLLRTHKFNSDTSSIDKLSFAELIQIDEPENPFDLLKKDDSMIPVVKASKPYTPKPKLNIYQMKHFSPSYVPFKININANENPIILNHLTKMFPVSVDIQGRYKPPPDKIIPVQFTDFFQILESIEVVENKTERVFAFSDNNPFISYAIGTAGRDNYGNLWSDIYPHISNDKVRKIVINRCRKNLSNYQSEHCEVVKTAESVFITRPINEFLKSILLSNMPNEFEFPFVENEVSMYIEHIIATSANHKIQSLVWFLNEVLSFIQMPNPIVFIHTTMFAGVLWLFSKLCSEIKAIFDATAIEMNTFDAVIDKAFDEIQSKSFPIPDIFSMHKPLTEILKSIVQFKLVSDEMRNEAIKHYGKIAIHISHFYPIIEKMNLICHFLRTDPHMKKLNLLMTNLGMYSNDDTKKDGYLDSRMALYRAAVKNISLYKLINIKLDRESGKVLLIRD</sequence>
<dbReference type="SMR" id="A2DQZ5"/>
<feature type="compositionally biased region" description="Pro residues" evidence="1">
    <location>
        <begin position="52"/>
        <end position="66"/>
    </location>
</feature>
<dbReference type="AlphaFoldDB" id="A2DQZ5"/>